<dbReference type="RefSeq" id="WP_066788523.1">
    <property type="nucleotide sequence ID" value="NZ_LWQS01000060.1"/>
</dbReference>
<dbReference type="AlphaFoldDB" id="A0A178MAL5"/>
<comment type="caution">
    <text evidence="4">The sequence shown here is derived from an EMBL/GenBank/DDBJ whole genome shotgun (WGS) entry which is preliminary data.</text>
</comment>
<comment type="pathway">
    <text evidence="2">Carbohydrate biosynthesis; dTDP-L-rhamnose biosynthesis.</text>
</comment>
<feature type="domain" description="RmlD-like substrate binding" evidence="3">
    <location>
        <begin position="1"/>
        <end position="278"/>
    </location>
</feature>
<dbReference type="SUPFAM" id="SSF51735">
    <property type="entry name" value="NAD(P)-binding Rossmann-fold domains"/>
    <property type="match status" value="1"/>
</dbReference>
<evidence type="ECO:0000259" key="3">
    <source>
        <dbReference type="Pfam" id="PF04321"/>
    </source>
</evidence>
<dbReference type="Gene3D" id="3.90.25.10">
    <property type="entry name" value="UDP-galactose 4-epimerase, domain 1"/>
    <property type="match status" value="1"/>
</dbReference>
<dbReference type="EMBL" id="LWQS01000060">
    <property type="protein sequence ID" value="OAN45078.1"/>
    <property type="molecule type" value="Genomic_DNA"/>
</dbReference>
<keyword evidence="5" id="KW-1185">Reference proteome</keyword>
<dbReference type="STRING" id="1707952.A6A03_02675"/>
<dbReference type="NCBIfam" id="TIGR01214">
    <property type="entry name" value="rmlD"/>
    <property type="match status" value="1"/>
</dbReference>
<dbReference type="GO" id="GO:0008831">
    <property type="term" value="F:dTDP-4-dehydrorhamnose reductase activity"/>
    <property type="evidence" value="ECO:0007669"/>
    <property type="project" value="UniProtKB-EC"/>
</dbReference>
<gene>
    <name evidence="4" type="ORF">A6A03_02675</name>
</gene>
<dbReference type="Proteomes" id="UP000078287">
    <property type="component" value="Unassembled WGS sequence"/>
</dbReference>
<organism evidence="4 5">
    <name type="scientific">Chloroflexus islandicus</name>
    <dbReference type="NCBI Taxonomy" id="1707952"/>
    <lineage>
        <taxon>Bacteria</taxon>
        <taxon>Bacillati</taxon>
        <taxon>Chloroflexota</taxon>
        <taxon>Chloroflexia</taxon>
        <taxon>Chloroflexales</taxon>
        <taxon>Chloroflexineae</taxon>
        <taxon>Chloroflexaceae</taxon>
        <taxon>Chloroflexus</taxon>
    </lineage>
</organism>
<dbReference type="Gene3D" id="3.40.50.720">
    <property type="entry name" value="NAD(P)-binding Rossmann-like Domain"/>
    <property type="match status" value="1"/>
</dbReference>
<dbReference type="UniPathway" id="UPA00124"/>
<dbReference type="OrthoDB" id="9803892at2"/>
<evidence type="ECO:0000313" key="4">
    <source>
        <dbReference type="EMBL" id="OAN45078.1"/>
    </source>
</evidence>
<protein>
    <recommendedName>
        <fullName evidence="2">dTDP-4-dehydrorhamnose reductase</fullName>
        <ecNumber evidence="2">1.1.1.133</ecNumber>
    </recommendedName>
</protein>
<keyword evidence="2" id="KW-0560">Oxidoreductase</keyword>
<dbReference type="GO" id="GO:0019305">
    <property type="term" value="P:dTDP-rhamnose biosynthetic process"/>
    <property type="evidence" value="ECO:0007669"/>
    <property type="project" value="UniProtKB-UniPathway"/>
</dbReference>
<keyword evidence="2" id="KW-0521">NADP</keyword>
<evidence type="ECO:0000256" key="1">
    <source>
        <dbReference type="ARBA" id="ARBA00010944"/>
    </source>
</evidence>
<name>A0A178MAL5_9CHLR</name>
<evidence type="ECO:0000256" key="2">
    <source>
        <dbReference type="RuleBase" id="RU364082"/>
    </source>
</evidence>
<accession>A0A178MAL5</accession>
<dbReference type="CDD" id="cd05254">
    <property type="entry name" value="dTDP_HR_like_SDR_e"/>
    <property type="match status" value="1"/>
</dbReference>
<dbReference type="InterPro" id="IPR029903">
    <property type="entry name" value="RmlD-like-bd"/>
</dbReference>
<reference evidence="4 5" key="1">
    <citation type="submission" date="2016-04" db="EMBL/GenBank/DDBJ databases">
        <title>Chloroflexus islandicus sp. nov., a thermophilic filamentous anoxygenic phototrophic bacterium from geyser Strokkur (Iceland).</title>
        <authorList>
            <person name="Gaisin V.A."/>
            <person name="Kalashnikov A.M."/>
            <person name="Sukhacheva M.V."/>
            <person name="Grouzdev D.S."/>
            <person name="Ivanov T.M."/>
            <person name="Kuznetsov B."/>
            <person name="Gorlenko V.M."/>
        </authorList>
    </citation>
    <scope>NUCLEOTIDE SEQUENCE [LARGE SCALE GENOMIC DNA]</scope>
    <source>
        <strain evidence="5">isl-2</strain>
    </source>
</reference>
<sequence length="284" mass="30795">MRIAITGAQGQLGQAVIAALADQHDLAPLGHGQLELADPATADQIAATGADVVIHAAAYTNVDGCARDPLLAYRVNGLGTRYVALGCRRINAALVYISTNEVFAGDGRRPYFEDDPTGPINPYGQSKLAGEQAVRALWPRHFIVRVAWLFGGERNFVRTVLRLATNPPAGGLRMVADEIGSPTYAPDVAAGLARLITTDYYGTYHFVNDGICSRYEFAAEILRRAGIDTSLHPIRLRDFQRDSTPPPYTPLANVAGAALGITFRPWQEALDAYLDRLRRQALLP</sequence>
<comment type="similarity">
    <text evidence="1 2">Belongs to the dTDP-4-dehydrorhamnose reductase family.</text>
</comment>
<dbReference type="InterPro" id="IPR005913">
    <property type="entry name" value="dTDP_dehydrorham_reduct"/>
</dbReference>
<evidence type="ECO:0000313" key="5">
    <source>
        <dbReference type="Proteomes" id="UP000078287"/>
    </source>
</evidence>
<dbReference type="Pfam" id="PF04321">
    <property type="entry name" value="RmlD_sub_bind"/>
    <property type="match status" value="1"/>
</dbReference>
<comment type="function">
    <text evidence="2">Catalyzes the reduction of dTDP-6-deoxy-L-lyxo-4-hexulose to yield dTDP-L-rhamnose.</text>
</comment>
<dbReference type="PANTHER" id="PTHR10491:SF4">
    <property type="entry name" value="METHIONINE ADENOSYLTRANSFERASE 2 SUBUNIT BETA"/>
    <property type="match status" value="1"/>
</dbReference>
<dbReference type="InterPro" id="IPR036291">
    <property type="entry name" value="NAD(P)-bd_dom_sf"/>
</dbReference>
<proteinExistence type="inferred from homology"/>
<dbReference type="EC" id="1.1.1.133" evidence="2"/>
<dbReference type="PANTHER" id="PTHR10491">
    <property type="entry name" value="DTDP-4-DEHYDRORHAMNOSE REDUCTASE"/>
    <property type="match status" value="1"/>
</dbReference>
<dbReference type="GO" id="GO:0005829">
    <property type="term" value="C:cytosol"/>
    <property type="evidence" value="ECO:0007669"/>
    <property type="project" value="TreeGrafter"/>
</dbReference>